<dbReference type="Proteomes" id="UP000838763">
    <property type="component" value="Unassembled WGS sequence"/>
</dbReference>
<dbReference type="InterPro" id="IPR050309">
    <property type="entry name" value="Type-B_Carboxylest/Lipase"/>
</dbReference>
<dbReference type="InterPro" id="IPR002018">
    <property type="entry name" value="CarbesteraseB"/>
</dbReference>
<evidence type="ECO:0000259" key="8">
    <source>
        <dbReference type="PROSITE" id="PS51296"/>
    </source>
</evidence>
<keyword evidence="5" id="KW-0408">Iron</keyword>
<evidence type="ECO:0000256" key="6">
    <source>
        <dbReference type="ARBA" id="ARBA00023014"/>
    </source>
</evidence>
<sequence>MCVEGDFYSFKDIPYAEAPVGELRFQPAVPRTTVNRTVDDGSNSRICHQASGSFMIYSIALVAATIADQCEATPDPAAGLPSTNAPQSEDCLLLDVHVPRSVWKRRETEKRPVLFWIHGGGYTEGSKVLIEPAGQISRSLREDKEGLIIVTINYRLGIFGFPPNQYGASEVASNAALYDQRVALDWVQQNIHRFGGDPDQVTVIGESAGGGSIISQLAAFGGADGTAPFQRAILQSAGLKPLLDTAQYSKLYDQFLNLSGLAGYEDAVQLPAGELQAINKAMVALGPFADTVFSPNVDGDFIPDYPARLLYEGKLDQSVDLLVAHNTGEGVLFSDPRVQDDEGFRAFFRNLLPNLPEGIDALAQDVLVLAVSESLFDCHVLGLNLAYGNRTRGYLFDECPGLHAQDASYSLYNGETSDVFGLPIDVVTAETMQDWIVDFALAGTEPGSAARRLPVFGDEANIMRIARLQGVLLPKTDNSKRQEVNIEDDSYLSSDVGRDLKDQVLVFQHRGKFHAIDHRCPHSSYPLSKGIPFDIEDFGIVLSAGLTCPKHGWSFDVHSGMSDRGHYKLGVWEVQLRDVAGDAAESTEQEVWVRRKQRMG</sequence>
<keyword evidence="6" id="KW-0411">Iron-sulfur</keyword>
<dbReference type="GO" id="GO:0051537">
    <property type="term" value="F:2 iron, 2 sulfur cluster binding"/>
    <property type="evidence" value="ECO:0007669"/>
    <property type="project" value="UniProtKB-KW"/>
</dbReference>
<evidence type="ECO:0000313" key="9">
    <source>
        <dbReference type="EMBL" id="CAI4213871.1"/>
    </source>
</evidence>
<proteinExistence type="inferred from homology"/>
<dbReference type="GO" id="GO:0016787">
    <property type="term" value="F:hydrolase activity"/>
    <property type="evidence" value="ECO:0007669"/>
    <property type="project" value="UniProtKB-KW"/>
</dbReference>
<gene>
    <name evidence="9" type="ORF">PPNO1_LOCUS3615</name>
</gene>
<dbReference type="PROSITE" id="PS51296">
    <property type="entry name" value="RIESKE"/>
    <property type="match status" value="1"/>
</dbReference>
<keyword evidence="2" id="KW-0001">2Fe-2S</keyword>
<comment type="caution">
    <text evidence="9">The sequence shown here is derived from an EMBL/GenBank/DDBJ whole genome shotgun (WGS) entry which is preliminary data.</text>
</comment>
<dbReference type="SUPFAM" id="SSF50022">
    <property type="entry name" value="ISP domain"/>
    <property type="match status" value="1"/>
</dbReference>
<dbReference type="Pfam" id="PF00135">
    <property type="entry name" value="COesterase"/>
    <property type="match status" value="1"/>
</dbReference>
<dbReference type="SUPFAM" id="SSF53474">
    <property type="entry name" value="alpha/beta-Hydrolases"/>
    <property type="match status" value="1"/>
</dbReference>
<evidence type="ECO:0000256" key="1">
    <source>
        <dbReference type="ARBA" id="ARBA00005964"/>
    </source>
</evidence>
<dbReference type="InterPro" id="IPR036922">
    <property type="entry name" value="Rieske_2Fe-2S_sf"/>
</dbReference>
<reference evidence="9" key="1">
    <citation type="submission" date="2022-11" db="EMBL/GenBank/DDBJ databases">
        <authorList>
            <person name="Scott C."/>
            <person name="Bruce N."/>
        </authorList>
    </citation>
    <scope>NUCLEOTIDE SEQUENCE</scope>
</reference>
<dbReference type="InterPro" id="IPR017941">
    <property type="entry name" value="Rieske_2Fe-2S"/>
</dbReference>
<evidence type="ECO:0000256" key="2">
    <source>
        <dbReference type="ARBA" id="ARBA00022714"/>
    </source>
</evidence>
<evidence type="ECO:0000256" key="3">
    <source>
        <dbReference type="ARBA" id="ARBA00022723"/>
    </source>
</evidence>
<protein>
    <recommendedName>
        <fullName evidence="7">Carboxylic ester hydrolase</fullName>
        <ecNumber evidence="7">3.1.1.-</ecNumber>
    </recommendedName>
</protein>
<dbReference type="Pfam" id="PF00355">
    <property type="entry name" value="Rieske"/>
    <property type="match status" value="1"/>
</dbReference>
<keyword evidence="4 7" id="KW-0378">Hydrolase</keyword>
<dbReference type="InterPro" id="IPR029058">
    <property type="entry name" value="AB_hydrolase_fold"/>
</dbReference>
<keyword evidence="10" id="KW-1185">Reference proteome</keyword>
<dbReference type="InterPro" id="IPR019826">
    <property type="entry name" value="Carboxylesterase_B_AS"/>
</dbReference>
<dbReference type="EMBL" id="CALLCH030000009">
    <property type="protein sequence ID" value="CAI4213871.1"/>
    <property type="molecule type" value="Genomic_DNA"/>
</dbReference>
<dbReference type="Gene3D" id="2.102.10.10">
    <property type="entry name" value="Rieske [2Fe-2S] iron-sulphur domain"/>
    <property type="match status" value="1"/>
</dbReference>
<feature type="domain" description="Rieske" evidence="8">
    <location>
        <begin position="501"/>
        <end position="585"/>
    </location>
</feature>
<dbReference type="EC" id="3.1.1.-" evidence="7"/>
<dbReference type="PROSITE" id="PS00122">
    <property type="entry name" value="CARBOXYLESTERASE_B_1"/>
    <property type="match status" value="1"/>
</dbReference>
<comment type="similarity">
    <text evidence="1 7">Belongs to the type-B carboxylesterase/lipase family.</text>
</comment>
<evidence type="ECO:0000256" key="5">
    <source>
        <dbReference type="ARBA" id="ARBA00023004"/>
    </source>
</evidence>
<dbReference type="OrthoDB" id="408631at2759"/>
<dbReference type="AlphaFoldDB" id="A0A9P1M8P2"/>
<dbReference type="PANTHER" id="PTHR11559">
    <property type="entry name" value="CARBOXYLESTERASE"/>
    <property type="match status" value="1"/>
</dbReference>
<keyword evidence="3" id="KW-0479">Metal-binding</keyword>
<evidence type="ECO:0000313" key="10">
    <source>
        <dbReference type="Proteomes" id="UP000838763"/>
    </source>
</evidence>
<dbReference type="Gene3D" id="3.40.50.1820">
    <property type="entry name" value="alpha/beta hydrolase"/>
    <property type="match status" value="1"/>
</dbReference>
<name>A0A9P1M8P2_9PEZI</name>
<evidence type="ECO:0000256" key="4">
    <source>
        <dbReference type="ARBA" id="ARBA00022801"/>
    </source>
</evidence>
<organism evidence="9 10">
    <name type="scientific">Parascedosporium putredinis</name>
    <dbReference type="NCBI Taxonomy" id="1442378"/>
    <lineage>
        <taxon>Eukaryota</taxon>
        <taxon>Fungi</taxon>
        <taxon>Dikarya</taxon>
        <taxon>Ascomycota</taxon>
        <taxon>Pezizomycotina</taxon>
        <taxon>Sordariomycetes</taxon>
        <taxon>Hypocreomycetidae</taxon>
        <taxon>Microascales</taxon>
        <taxon>Microascaceae</taxon>
        <taxon>Parascedosporium</taxon>
    </lineage>
</organism>
<evidence type="ECO:0000256" key="7">
    <source>
        <dbReference type="RuleBase" id="RU361235"/>
    </source>
</evidence>
<dbReference type="GO" id="GO:0046872">
    <property type="term" value="F:metal ion binding"/>
    <property type="evidence" value="ECO:0007669"/>
    <property type="project" value="UniProtKB-KW"/>
</dbReference>
<accession>A0A9P1M8P2</accession>
<dbReference type="CDD" id="cd03467">
    <property type="entry name" value="Rieske"/>
    <property type="match status" value="1"/>
</dbReference>